<dbReference type="NCBIfam" id="NF007695">
    <property type="entry name" value="PRK10376.1"/>
    <property type="match status" value="1"/>
</dbReference>
<feature type="domain" description="NADP-dependent oxidoreductase" evidence="2">
    <location>
        <begin position="20"/>
        <end position="281"/>
    </location>
</feature>
<protein>
    <submittedName>
        <fullName evidence="3">Oxidoreductase</fullName>
    </submittedName>
</protein>
<name>A0A6J4QL01_9ACTN</name>
<proteinExistence type="predicted"/>
<dbReference type="EMBL" id="CADCVD010000072">
    <property type="protein sequence ID" value="CAA9443812.1"/>
    <property type="molecule type" value="Genomic_DNA"/>
</dbReference>
<dbReference type="PRINTS" id="PR00069">
    <property type="entry name" value="ALDKETRDTASE"/>
</dbReference>
<accession>A0A6J4QL01</accession>
<dbReference type="CDD" id="cd19088">
    <property type="entry name" value="AKR_AKR13B1"/>
    <property type="match status" value="1"/>
</dbReference>
<dbReference type="InterPro" id="IPR020471">
    <property type="entry name" value="AKR"/>
</dbReference>
<dbReference type="InterPro" id="IPR036812">
    <property type="entry name" value="NAD(P)_OxRdtase_dom_sf"/>
</dbReference>
<evidence type="ECO:0000256" key="1">
    <source>
        <dbReference type="ARBA" id="ARBA00023002"/>
    </source>
</evidence>
<gene>
    <name evidence="3" type="ORF">AVDCRST_MAG37-1620</name>
</gene>
<evidence type="ECO:0000259" key="2">
    <source>
        <dbReference type="Pfam" id="PF00248"/>
    </source>
</evidence>
<keyword evidence="1" id="KW-0560">Oxidoreductase</keyword>
<dbReference type="PANTHER" id="PTHR43625:SF40">
    <property type="entry name" value="ALDO-KETO REDUCTASE YAKC [NADP(+)]"/>
    <property type="match status" value="1"/>
</dbReference>
<dbReference type="GO" id="GO:0016491">
    <property type="term" value="F:oxidoreductase activity"/>
    <property type="evidence" value="ECO:0007669"/>
    <property type="project" value="UniProtKB-KW"/>
</dbReference>
<evidence type="ECO:0000313" key="3">
    <source>
        <dbReference type="EMBL" id="CAA9443812.1"/>
    </source>
</evidence>
<dbReference type="PANTHER" id="PTHR43625">
    <property type="entry name" value="AFLATOXIN B1 ALDEHYDE REDUCTASE"/>
    <property type="match status" value="1"/>
</dbReference>
<sequence>MSERINTDTFELGGDLPVNRLGFGAMRVTGEGVWGEPEDPEECRAVLRRAVELGVNLIDTADSYGPNVSERLIGETLYPYPEDLVIATKGGLVRGGPGQWESNGRPEHLREACEGSLKRLKLERIDLYQLHRIDPKVPEEEQFGVLSELRDEGKILYVGLSEVDVEQIQRAQEVIPIVSVQNRYNLTDRGSEDVLEHCEHEGIAFIPWFPLAVGELARPGGALDEIAGRYDATPGQVALAWLLAKSPVMLPIPGTSSVEHLEENVAAADLRLSDEEIAELTG</sequence>
<dbReference type="GO" id="GO:0005737">
    <property type="term" value="C:cytoplasm"/>
    <property type="evidence" value="ECO:0007669"/>
    <property type="project" value="TreeGrafter"/>
</dbReference>
<dbReference type="SUPFAM" id="SSF51430">
    <property type="entry name" value="NAD(P)-linked oxidoreductase"/>
    <property type="match status" value="1"/>
</dbReference>
<organism evidence="3">
    <name type="scientific">uncultured Rubrobacteraceae bacterium</name>
    <dbReference type="NCBI Taxonomy" id="349277"/>
    <lineage>
        <taxon>Bacteria</taxon>
        <taxon>Bacillati</taxon>
        <taxon>Actinomycetota</taxon>
        <taxon>Rubrobacteria</taxon>
        <taxon>Rubrobacterales</taxon>
        <taxon>Rubrobacteraceae</taxon>
        <taxon>environmental samples</taxon>
    </lineage>
</organism>
<dbReference type="Gene3D" id="3.20.20.100">
    <property type="entry name" value="NADP-dependent oxidoreductase domain"/>
    <property type="match status" value="1"/>
</dbReference>
<dbReference type="InterPro" id="IPR023210">
    <property type="entry name" value="NADP_OxRdtase_dom"/>
</dbReference>
<dbReference type="AlphaFoldDB" id="A0A6J4QL01"/>
<dbReference type="InterPro" id="IPR050791">
    <property type="entry name" value="Aldo-Keto_reductase"/>
</dbReference>
<dbReference type="Pfam" id="PF00248">
    <property type="entry name" value="Aldo_ket_red"/>
    <property type="match status" value="1"/>
</dbReference>
<reference evidence="3" key="1">
    <citation type="submission" date="2020-02" db="EMBL/GenBank/DDBJ databases">
        <authorList>
            <person name="Meier V. D."/>
        </authorList>
    </citation>
    <scope>NUCLEOTIDE SEQUENCE</scope>
    <source>
        <strain evidence="3">AVDCRST_MAG37</strain>
    </source>
</reference>